<comment type="subcellular location">
    <subcellularLocation>
        <location evidence="1">Membrane</location>
        <topology evidence="1">Single-pass membrane protein</topology>
    </subcellularLocation>
</comment>
<sequence length="280" mass="32898">MEKERSEIFKHEVAIVSISKNEGPYLIEWIEFHRMVGVTKFYFYDNESNDDTLDLLKPYIEAGIVDYTLQRGKAQQLVAYNDAIKKHKRECRWMAFLDMDEYLMPVDSSKGLGEVMNELVYKAKLGACGVGVNWAIFGTCGLKHKPEGLITENYTKRAENNYYLNIHIKTICNPRLVIDYISPHYPLYVKGGYSIREAWGNRIFGWGASDIVFRNLRINHYYTKSEEEYIAKRARGLGDRIGIYDDDHFKKYNKYDIEDYSMKPFISELRNRIVKYPNIR</sequence>
<gene>
    <name evidence="7" type="ORF">K8V07_20070</name>
</gene>
<dbReference type="PANTHER" id="PTHR21461:SF69">
    <property type="entry name" value="GLYCOSYLTRANSFERASE FAMILY 92 PROTEIN"/>
    <property type="match status" value="1"/>
</dbReference>
<name>A0A921IC67_9BACE</name>
<dbReference type="GO" id="GO:0005737">
    <property type="term" value="C:cytoplasm"/>
    <property type="evidence" value="ECO:0007669"/>
    <property type="project" value="TreeGrafter"/>
</dbReference>
<proteinExistence type="predicted"/>
<evidence type="ECO:0000256" key="5">
    <source>
        <dbReference type="ARBA" id="ARBA00022989"/>
    </source>
</evidence>
<evidence type="ECO:0000256" key="1">
    <source>
        <dbReference type="ARBA" id="ARBA00004167"/>
    </source>
</evidence>
<dbReference type="InterPro" id="IPR008166">
    <property type="entry name" value="Glyco_transf_92"/>
</dbReference>
<evidence type="ECO:0000256" key="4">
    <source>
        <dbReference type="ARBA" id="ARBA00022692"/>
    </source>
</evidence>
<reference evidence="7" key="2">
    <citation type="submission" date="2021-09" db="EMBL/GenBank/DDBJ databases">
        <authorList>
            <person name="Gilroy R."/>
        </authorList>
    </citation>
    <scope>NUCLEOTIDE SEQUENCE</scope>
    <source>
        <strain evidence="7">CHK154-13316</strain>
    </source>
</reference>
<keyword evidence="2" id="KW-0328">Glycosyltransferase</keyword>
<comment type="caution">
    <text evidence="7">The sequence shown here is derived from an EMBL/GenBank/DDBJ whole genome shotgun (WGS) entry which is preliminary data.</text>
</comment>
<keyword evidence="5" id="KW-1133">Transmembrane helix</keyword>
<keyword evidence="6" id="KW-0472">Membrane</keyword>
<dbReference type="GO" id="GO:0016757">
    <property type="term" value="F:glycosyltransferase activity"/>
    <property type="evidence" value="ECO:0007669"/>
    <property type="project" value="UniProtKB-KW"/>
</dbReference>
<keyword evidence="4" id="KW-0812">Transmembrane</keyword>
<dbReference type="EMBL" id="DYVL01000218">
    <property type="protein sequence ID" value="HJG14208.1"/>
    <property type="molecule type" value="Genomic_DNA"/>
</dbReference>
<evidence type="ECO:0000313" key="7">
    <source>
        <dbReference type="EMBL" id="HJG14208.1"/>
    </source>
</evidence>
<organism evidence="7 8">
    <name type="scientific">Bacteroides xylanisolvens</name>
    <dbReference type="NCBI Taxonomy" id="371601"/>
    <lineage>
        <taxon>Bacteria</taxon>
        <taxon>Pseudomonadati</taxon>
        <taxon>Bacteroidota</taxon>
        <taxon>Bacteroidia</taxon>
        <taxon>Bacteroidales</taxon>
        <taxon>Bacteroidaceae</taxon>
        <taxon>Bacteroides</taxon>
    </lineage>
</organism>
<protein>
    <submittedName>
        <fullName evidence="7">Glycosyltransferase family 92 protein</fullName>
    </submittedName>
</protein>
<evidence type="ECO:0000313" key="8">
    <source>
        <dbReference type="Proteomes" id="UP000747074"/>
    </source>
</evidence>
<dbReference type="Proteomes" id="UP000747074">
    <property type="component" value="Unassembled WGS sequence"/>
</dbReference>
<dbReference type="AlphaFoldDB" id="A0A921IC67"/>
<keyword evidence="3" id="KW-0808">Transferase</keyword>
<dbReference type="RefSeq" id="WP_217290670.1">
    <property type="nucleotide sequence ID" value="NZ_JABFIB010000001.1"/>
</dbReference>
<dbReference type="PANTHER" id="PTHR21461">
    <property type="entry name" value="GLYCOSYLTRANSFERASE FAMILY 92 PROTEIN"/>
    <property type="match status" value="1"/>
</dbReference>
<reference evidence="7" key="1">
    <citation type="journal article" date="2021" name="PeerJ">
        <title>Extensive microbial diversity within the chicken gut microbiome revealed by metagenomics and culture.</title>
        <authorList>
            <person name="Gilroy R."/>
            <person name="Ravi A."/>
            <person name="Getino M."/>
            <person name="Pursley I."/>
            <person name="Horton D.L."/>
            <person name="Alikhan N.F."/>
            <person name="Baker D."/>
            <person name="Gharbi K."/>
            <person name="Hall N."/>
            <person name="Watson M."/>
            <person name="Adriaenssens E.M."/>
            <person name="Foster-Nyarko E."/>
            <person name="Jarju S."/>
            <person name="Secka A."/>
            <person name="Antonio M."/>
            <person name="Oren A."/>
            <person name="Chaudhuri R.R."/>
            <person name="La Ragione R."/>
            <person name="Hildebrand F."/>
            <person name="Pallen M.J."/>
        </authorList>
    </citation>
    <scope>NUCLEOTIDE SEQUENCE</scope>
    <source>
        <strain evidence="7">CHK154-13316</strain>
    </source>
</reference>
<dbReference type="GO" id="GO:0016020">
    <property type="term" value="C:membrane"/>
    <property type="evidence" value="ECO:0007669"/>
    <property type="project" value="UniProtKB-SubCell"/>
</dbReference>
<evidence type="ECO:0000256" key="2">
    <source>
        <dbReference type="ARBA" id="ARBA00022676"/>
    </source>
</evidence>
<evidence type="ECO:0000256" key="3">
    <source>
        <dbReference type="ARBA" id="ARBA00022679"/>
    </source>
</evidence>
<accession>A0A921IC67</accession>
<dbReference type="Pfam" id="PF01697">
    <property type="entry name" value="Glyco_transf_92"/>
    <property type="match status" value="1"/>
</dbReference>
<evidence type="ECO:0000256" key="6">
    <source>
        <dbReference type="ARBA" id="ARBA00023136"/>
    </source>
</evidence>